<keyword evidence="3" id="KW-1185">Reference proteome</keyword>
<dbReference type="Proteomes" id="UP000294682">
    <property type="component" value="Unassembled WGS sequence"/>
</dbReference>
<evidence type="ECO:0000256" key="1">
    <source>
        <dbReference type="SAM" id="Phobius"/>
    </source>
</evidence>
<feature type="transmembrane region" description="Helical" evidence="1">
    <location>
        <begin position="7"/>
        <end position="28"/>
    </location>
</feature>
<proteinExistence type="predicted"/>
<dbReference type="RefSeq" id="WP_079700314.1">
    <property type="nucleotide sequence ID" value="NZ_SLUK01000001.1"/>
</dbReference>
<reference evidence="2 3" key="1">
    <citation type="submission" date="2019-03" db="EMBL/GenBank/DDBJ databases">
        <title>Genomic Encyclopedia of Type Strains, Phase IV (KMG-IV): sequencing the most valuable type-strain genomes for metagenomic binning, comparative biology and taxonomic classification.</title>
        <authorList>
            <person name="Goeker M."/>
        </authorList>
    </citation>
    <scope>NUCLEOTIDE SEQUENCE [LARGE SCALE GENOMIC DNA]</scope>
    <source>
        <strain evidence="2 3">DSM 100433</strain>
    </source>
</reference>
<organism evidence="2 3">
    <name type="scientific">Harryflintia acetispora</name>
    <dbReference type="NCBI Taxonomy" id="1849041"/>
    <lineage>
        <taxon>Bacteria</taxon>
        <taxon>Bacillati</taxon>
        <taxon>Bacillota</taxon>
        <taxon>Clostridia</taxon>
        <taxon>Eubacteriales</taxon>
        <taxon>Oscillospiraceae</taxon>
        <taxon>Harryflintia</taxon>
    </lineage>
</organism>
<evidence type="ECO:0000313" key="2">
    <source>
        <dbReference type="EMBL" id="TCL45208.1"/>
    </source>
</evidence>
<evidence type="ECO:0000313" key="3">
    <source>
        <dbReference type="Proteomes" id="UP000294682"/>
    </source>
</evidence>
<keyword evidence="1" id="KW-0812">Transmembrane</keyword>
<accession>A0A9X8ULM3</accession>
<comment type="caution">
    <text evidence="2">The sequence shown here is derived from an EMBL/GenBank/DDBJ whole genome shotgun (WGS) entry which is preliminary data.</text>
</comment>
<sequence length="112" mass="12818">MKFNVRSFFIGFLLSVIFTILMLGLAFVNYHAYQTGTPDYAPIVSLEEAQSVYTISIVGKEIYFDQGLVQDMEPTLQKLSVFLPTDLRMLAAGYRSLGEAVREYLPHLWWKS</sequence>
<keyword evidence="1" id="KW-0472">Membrane</keyword>
<dbReference type="AlphaFoldDB" id="A0A9X8ULM3"/>
<protein>
    <submittedName>
        <fullName evidence="2">Uncharacterized protein</fullName>
    </submittedName>
</protein>
<name>A0A9X8ULM3_9FIRM</name>
<gene>
    <name evidence="2" type="ORF">EDD78_101189</name>
</gene>
<dbReference type="EMBL" id="SLUK01000001">
    <property type="protein sequence ID" value="TCL45208.1"/>
    <property type="molecule type" value="Genomic_DNA"/>
</dbReference>
<keyword evidence="1" id="KW-1133">Transmembrane helix</keyword>